<dbReference type="RefSeq" id="WP_138656357.1">
    <property type="nucleotide sequence ID" value="NZ_VATY01000001.1"/>
</dbReference>
<dbReference type="PANTHER" id="PTHR48098:SF1">
    <property type="entry name" value="DIACYLGLYCEROL ACYLTRANSFERASE_MYCOLYLTRANSFERASE AG85A"/>
    <property type="match status" value="1"/>
</dbReference>
<evidence type="ECO:0000313" key="2">
    <source>
        <dbReference type="Proteomes" id="UP000310314"/>
    </source>
</evidence>
<comment type="caution">
    <text evidence="1">The sequence shown here is derived from an EMBL/GenBank/DDBJ whole genome shotgun (WGS) entry which is preliminary data.</text>
</comment>
<evidence type="ECO:0000313" key="1">
    <source>
        <dbReference type="EMBL" id="TMM58424.1"/>
    </source>
</evidence>
<name>A0A5S3QKQ2_9FLAO</name>
<organism evidence="1 2">
    <name type="scientific">Maribacter algarum</name>
    <name type="common">ex Zhang et al. 2020</name>
    <dbReference type="NCBI Taxonomy" id="2578118"/>
    <lineage>
        <taxon>Bacteria</taxon>
        <taxon>Pseudomonadati</taxon>
        <taxon>Bacteroidota</taxon>
        <taxon>Flavobacteriia</taxon>
        <taxon>Flavobacteriales</taxon>
        <taxon>Flavobacteriaceae</taxon>
        <taxon>Maribacter</taxon>
    </lineage>
</organism>
<dbReference type="AlphaFoldDB" id="A0A5S3QKQ2"/>
<dbReference type="Gene3D" id="3.40.50.1820">
    <property type="entry name" value="alpha/beta hydrolase"/>
    <property type="match status" value="1"/>
</dbReference>
<dbReference type="InterPro" id="IPR050583">
    <property type="entry name" value="Mycobacterial_A85_antigen"/>
</dbReference>
<dbReference type="GO" id="GO:0016747">
    <property type="term" value="F:acyltransferase activity, transferring groups other than amino-acyl groups"/>
    <property type="evidence" value="ECO:0007669"/>
    <property type="project" value="TreeGrafter"/>
</dbReference>
<dbReference type="Pfam" id="PF00756">
    <property type="entry name" value="Esterase"/>
    <property type="match status" value="1"/>
</dbReference>
<dbReference type="OrthoDB" id="9803578at2"/>
<dbReference type="EMBL" id="VATY01000001">
    <property type="protein sequence ID" value="TMM58424.1"/>
    <property type="molecule type" value="Genomic_DNA"/>
</dbReference>
<sequence>MKEAFRTTEISDPQFESENLRFITVKSNNLKGRGDICVFVPPVENAKNLPLMILLHGVYGSAWAWTQKAGVHFTALAMIQQGKIEPMVIAMPSDGLWGDGSGYVQHNQKNFEKWIVDDVPQAVIENIPHVSEKSNLFISGLSMGGFGALRLGIKYSEKFKAISAHSAITEIEQMPLFVEEFKENYVQEDERENSVLGVIEKYGDNLPKIRFDCGSDDELISYNRELHSRLNTSYIEHTYEEFSGGHEWSYWQKHIKKTLLYFNSLRS</sequence>
<accession>A0A5S3QKQ2</accession>
<dbReference type="InterPro" id="IPR029058">
    <property type="entry name" value="AB_hydrolase_fold"/>
</dbReference>
<keyword evidence="2" id="KW-1185">Reference proteome</keyword>
<dbReference type="InterPro" id="IPR000801">
    <property type="entry name" value="Esterase-like"/>
</dbReference>
<dbReference type="PANTHER" id="PTHR48098">
    <property type="entry name" value="ENTEROCHELIN ESTERASE-RELATED"/>
    <property type="match status" value="1"/>
</dbReference>
<dbReference type="Proteomes" id="UP000310314">
    <property type="component" value="Unassembled WGS sequence"/>
</dbReference>
<proteinExistence type="predicted"/>
<protein>
    <submittedName>
        <fullName evidence="1">Esterase family protein</fullName>
    </submittedName>
</protein>
<gene>
    <name evidence="1" type="ORF">FEE95_03055</name>
</gene>
<dbReference type="SUPFAM" id="SSF53474">
    <property type="entry name" value="alpha/beta-Hydrolases"/>
    <property type="match status" value="1"/>
</dbReference>
<reference evidence="1 2" key="1">
    <citation type="submission" date="2019-05" db="EMBL/GenBank/DDBJ databases">
        <authorList>
            <person name="Zhang J.-Y."/>
            <person name="Feg X."/>
            <person name="Du Z.-J."/>
        </authorList>
    </citation>
    <scope>NUCLEOTIDE SEQUENCE [LARGE SCALE GENOMIC DNA]</scope>
    <source>
        <strain evidence="1 2">RZ26</strain>
    </source>
</reference>